<accession>A0A1K1T4X0</accession>
<name>A0A1K1T4X0_9PSEU</name>
<dbReference type="AlphaFoldDB" id="A0A1K1T4X0"/>
<keyword evidence="2" id="KW-0560">Oxidoreductase</keyword>
<dbReference type="InterPro" id="IPR050744">
    <property type="entry name" value="AI-2_Isomerase_LsrG"/>
</dbReference>
<dbReference type="PROSITE" id="PS51725">
    <property type="entry name" value="ABM"/>
    <property type="match status" value="1"/>
</dbReference>
<dbReference type="GO" id="GO:0004497">
    <property type="term" value="F:monooxygenase activity"/>
    <property type="evidence" value="ECO:0007669"/>
    <property type="project" value="UniProtKB-KW"/>
</dbReference>
<evidence type="ECO:0000313" key="2">
    <source>
        <dbReference type="EMBL" id="SFW91681.1"/>
    </source>
</evidence>
<protein>
    <submittedName>
        <fullName evidence="2">Quinol monooxygenase YgiN</fullName>
    </submittedName>
</protein>
<dbReference type="PANTHER" id="PTHR33336">
    <property type="entry name" value="QUINOL MONOOXYGENASE YGIN-RELATED"/>
    <property type="match status" value="1"/>
</dbReference>
<dbReference type="RefSeq" id="WP_072481167.1">
    <property type="nucleotide sequence ID" value="NZ_FPJG01000006.1"/>
</dbReference>
<gene>
    <name evidence="2" type="ORF">SAMN04489730_8090</name>
</gene>
<dbReference type="OrthoDB" id="3695636at2"/>
<evidence type="ECO:0000313" key="3">
    <source>
        <dbReference type="Proteomes" id="UP000182740"/>
    </source>
</evidence>
<feature type="domain" description="ABM" evidence="1">
    <location>
        <begin position="3"/>
        <end position="91"/>
    </location>
</feature>
<dbReference type="EMBL" id="FPJG01000006">
    <property type="protein sequence ID" value="SFW91681.1"/>
    <property type="molecule type" value="Genomic_DNA"/>
</dbReference>
<proteinExistence type="predicted"/>
<keyword evidence="2" id="KW-0503">Monooxygenase</keyword>
<keyword evidence="3" id="KW-1185">Reference proteome</keyword>
<dbReference type="InterPro" id="IPR011008">
    <property type="entry name" value="Dimeric_a/b-barrel"/>
</dbReference>
<organism evidence="2 3">
    <name type="scientific">Amycolatopsis australiensis</name>
    <dbReference type="NCBI Taxonomy" id="546364"/>
    <lineage>
        <taxon>Bacteria</taxon>
        <taxon>Bacillati</taxon>
        <taxon>Actinomycetota</taxon>
        <taxon>Actinomycetes</taxon>
        <taxon>Pseudonocardiales</taxon>
        <taxon>Pseudonocardiaceae</taxon>
        <taxon>Amycolatopsis</taxon>
    </lineage>
</organism>
<dbReference type="PANTHER" id="PTHR33336:SF3">
    <property type="entry name" value="ABM DOMAIN-CONTAINING PROTEIN"/>
    <property type="match status" value="1"/>
</dbReference>
<dbReference type="InterPro" id="IPR007138">
    <property type="entry name" value="ABM_dom"/>
</dbReference>
<sequence length="106" mass="11546">MTEVLVAAMKIRPGSRADFEQAVRRLRAAAVAEPGVVGYSVGQSLGEPEVYVFTERYRDAEARQAHMGAPETKEFLAGLPGWLAEPVRVYVHHAGEPDELTIEPAA</sequence>
<dbReference type="Pfam" id="PF03992">
    <property type="entry name" value="ABM"/>
    <property type="match status" value="1"/>
</dbReference>
<dbReference type="STRING" id="546364.SAMN04489730_8090"/>
<reference evidence="3" key="1">
    <citation type="submission" date="2016-11" db="EMBL/GenBank/DDBJ databases">
        <authorList>
            <person name="Varghese N."/>
            <person name="Submissions S."/>
        </authorList>
    </citation>
    <scope>NUCLEOTIDE SEQUENCE [LARGE SCALE GENOMIC DNA]</scope>
    <source>
        <strain evidence="3">DSM 44671</strain>
    </source>
</reference>
<dbReference type="Gene3D" id="3.30.70.100">
    <property type="match status" value="1"/>
</dbReference>
<dbReference type="SUPFAM" id="SSF54909">
    <property type="entry name" value="Dimeric alpha+beta barrel"/>
    <property type="match status" value="1"/>
</dbReference>
<evidence type="ECO:0000259" key="1">
    <source>
        <dbReference type="PROSITE" id="PS51725"/>
    </source>
</evidence>
<dbReference type="Proteomes" id="UP000182740">
    <property type="component" value="Unassembled WGS sequence"/>
</dbReference>